<accession>A0A9P3HFV3</accession>
<dbReference type="AlphaFoldDB" id="A0A9P3HFV3"/>
<reference evidence="2" key="1">
    <citation type="submission" date="2021-11" db="EMBL/GenBank/DDBJ databases">
        <authorList>
            <person name="Herlambang A."/>
            <person name="Guo Y."/>
            <person name="Takashima Y."/>
            <person name="Nishizawa T."/>
        </authorList>
    </citation>
    <scope>NUCLEOTIDE SEQUENCE</scope>
    <source>
        <strain evidence="2">E1425</strain>
    </source>
</reference>
<gene>
    <name evidence="2" type="ORF">EMPS_08159</name>
</gene>
<name>A0A9P3HFV3_9FUNG</name>
<dbReference type="Proteomes" id="UP000827284">
    <property type="component" value="Unassembled WGS sequence"/>
</dbReference>
<dbReference type="EMBL" id="BQFW01000011">
    <property type="protein sequence ID" value="GJJ75801.1"/>
    <property type="molecule type" value="Genomic_DNA"/>
</dbReference>
<comment type="caution">
    <text evidence="2">The sequence shown here is derived from an EMBL/GenBank/DDBJ whole genome shotgun (WGS) entry which is preliminary data.</text>
</comment>
<proteinExistence type="predicted"/>
<organism evidence="2 3">
    <name type="scientific">Entomortierella parvispora</name>
    <dbReference type="NCBI Taxonomy" id="205924"/>
    <lineage>
        <taxon>Eukaryota</taxon>
        <taxon>Fungi</taxon>
        <taxon>Fungi incertae sedis</taxon>
        <taxon>Mucoromycota</taxon>
        <taxon>Mortierellomycotina</taxon>
        <taxon>Mortierellomycetes</taxon>
        <taxon>Mortierellales</taxon>
        <taxon>Mortierellaceae</taxon>
        <taxon>Entomortierella</taxon>
    </lineage>
</organism>
<evidence type="ECO:0000313" key="2">
    <source>
        <dbReference type="EMBL" id="GJJ75801.1"/>
    </source>
</evidence>
<feature type="region of interest" description="Disordered" evidence="1">
    <location>
        <begin position="1"/>
        <end position="38"/>
    </location>
</feature>
<feature type="compositionally biased region" description="Basic residues" evidence="1">
    <location>
        <begin position="10"/>
        <end position="20"/>
    </location>
</feature>
<keyword evidence="3" id="KW-1185">Reference proteome</keyword>
<reference evidence="2" key="2">
    <citation type="journal article" date="2022" name="Microbiol. Resour. Announc.">
        <title>Whole-Genome Sequence of Entomortierella parvispora E1425, a Mucoromycotan Fungus Associated with Burkholderiaceae-Related Endosymbiotic Bacteria.</title>
        <authorList>
            <person name="Herlambang A."/>
            <person name="Guo Y."/>
            <person name="Takashima Y."/>
            <person name="Narisawa K."/>
            <person name="Ohta H."/>
            <person name="Nishizawa T."/>
        </authorList>
    </citation>
    <scope>NUCLEOTIDE SEQUENCE</scope>
    <source>
        <strain evidence="2">E1425</strain>
    </source>
</reference>
<sequence length="88" mass="10703">MISRPTEGQRRRRRRRRPQNNRRGLQAPQLQEPPQDLNPEYANEIQQLLTRHQLELQVVLQRQQEERHQQEIQVLVIRQQLPTKPSRS</sequence>
<protein>
    <submittedName>
        <fullName evidence="2">Uncharacterized protein</fullName>
    </submittedName>
</protein>
<evidence type="ECO:0000256" key="1">
    <source>
        <dbReference type="SAM" id="MobiDB-lite"/>
    </source>
</evidence>
<evidence type="ECO:0000313" key="3">
    <source>
        <dbReference type="Proteomes" id="UP000827284"/>
    </source>
</evidence>